<reference evidence="1 2" key="1">
    <citation type="journal article" date="2019" name="Commun. Biol.">
        <title>The bagworm genome reveals a unique fibroin gene that provides high tensile strength.</title>
        <authorList>
            <person name="Kono N."/>
            <person name="Nakamura H."/>
            <person name="Ohtoshi R."/>
            <person name="Tomita M."/>
            <person name="Numata K."/>
            <person name="Arakawa K."/>
        </authorList>
    </citation>
    <scope>NUCLEOTIDE SEQUENCE [LARGE SCALE GENOMIC DNA]</scope>
</reference>
<accession>A0A4C1SC08</accession>
<dbReference type="AlphaFoldDB" id="A0A4C1SC08"/>
<name>A0A4C1SC08_EUMVA</name>
<evidence type="ECO:0000313" key="1">
    <source>
        <dbReference type="EMBL" id="GBO98936.1"/>
    </source>
</evidence>
<evidence type="ECO:0000313" key="2">
    <source>
        <dbReference type="Proteomes" id="UP000299102"/>
    </source>
</evidence>
<dbReference type="Proteomes" id="UP000299102">
    <property type="component" value="Unassembled WGS sequence"/>
</dbReference>
<dbReference type="EMBL" id="BGZK01000002">
    <property type="protein sequence ID" value="GBO98936.1"/>
    <property type="molecule type" value="Genomic_DNA"/>
</dbReference>
<comment type="caution">
    <text evidence="1">The sequence shown here is derived from an EMBL/GenBank/DDBJ whole genome shotgun (WGS) entry which is preliminary data.</text>
</comment>
<keyword evidence="2" id="KW-1185">Reference proteome</keyword>
<proteinExistence type="predicted"/>
<protein>
    <submittedName>
        <fullName evidence="1">Uncharacterized protein</fullName>
    </submittedName>
</protein>
<sequence>MDDCMYMSMDIDEPYQKTKRPIYLENTSLTYVDAYIYLGKQVSFNQQNNELEVERRVNITWKKFWSLKEIPKSAMTIGMETRVMNTCLLPSLTYACHLHLVKGVWKEAY</sequence>
<organism evidence="1 2">
    <name type="scientific">Eumeta variegata</name>
    <name type="common">Bagworm moth</name>
    <name type="synonym">Eumeta japonica</name>
    <dbReference type="NCBI Taxonomy" id="151549"/>
    <lineage>
        <taxon>Eukaryota</taxon>
        <taxon>Metazoa</taxon>
        <taxon>Ecdysozoa</taxon>
        <taxon>Arthropoda</taxon>
        <taxon>Hexapoda</taxon>
        <taxon>Insecta</taxon>
        <taxon>Pterygota</taxon>
        <taxon>Neoptera</taxon>
        <taxon>Endopterygota</taxon>
        <taxon>Lepidoptera</taxon>
        <taxon>Glossata</taxon>
        <taxon>Ditrysia</taxon>
        <taxon>Tineoidea</taxon>
        <taxon>Psychidae</taxon>
        <taxon>Oiketicinae</taxon>
        <taxon>Eumeta</taxon>
    </lineage>
</organism>
<dbReference type="OrthoDB" id="8193815at2759"/>
<gene>
    <name evidence="1" type="ORF">EVAR_339_1</name>
</gene>